<dbReference type="Pfam" id="PF01266">
    <property type="entry name" value="DAO"/>
    <property type="match status" value="1"/>
</dbReference>
<dbReference type="RefSeq" id="WP_185687363.1">
    <property type="nucleotide sequence ID" value="NZ_JABAGV010000462.1"/>
</dbReference>
<feature type="non-terminal residue" evidence="2">
    <location>
        <position position="353"/>
    </location>
</feature>
<dbReference type="Gene3D" id="3.30.9.10">
    <property type="entry name" value="D-Amino Acid Oxidase, subunit A, domain 2"/>
    <property type="match status" value="1"/>
</dbReference>
<dbReference type="SUPFAM" id="SSF51905">
    <property type="entry name" value="FAD/NAD(P)-binding domain"/>
    <property type="match status" value="1"/>
</dbReference>
<evidence type="ECO:0000313" key="2">
    <source>
        <dbReference type="EMBL" id="MBC2478444.1"/>
    </source>
</evidence>
<name>A0AAW3WHS8_CLOBE</name>
<evidence type="ECO:0000313" key="3">
    <source>
        <dbReference type="Proteomes" id="UP001194098"/>
    </source>
</evidence>
<gene>
    <name evidence="2" type="ORF">HGI39_28015</name>
</gene>
<accession>A0AAW3WHS8</accession>
<dbReference type="Gene3D" id="3.50.50.60">
    <property type="entry name" value="FAD/NAD(P)-binding domain"/>
    <property type="match status" value="1"/>
</dbReference>
<dbReference type="PANTHER" id="PTHR42720">
    <property type="entry name" value="GLYCEROL-3-PHOSPHATE DEHYDROGENASE"/>
    <property type="match status" value="1"/>
</dbReference>
<dbReference type="EMBL" id="JABAGV010000462">
    <property type="protein sequence ID" value="MBC2478444.1"/>
    <property type="molecule type" value="Genomic_DNA"/>
</dbReference>
<proteinExistence type="predicted"/>
<dbReference type="InterPro" id="IPR052745">
    <property type="entry name" value="G3P_Oxidase/Oxidoreductase"/>
</dbReference>
<dbReference type="InterPro" id="IPR036188">
    <property type="entry name" value="FAD/NAD-bd_sf"/>
</dbReference>
<evidence type="ECO:0000259" key="1">
    <source>
        <dbReference type="Pfam" id="PF01266"/>
    </source>
</evidence>
<feature type="domain" description="FAD dependent oxidoreductase" evidence="1">
    <location>
        <begin position="3"/>
        <end position="350"/>
    </location>
</feature>
<dbReference type="PANTHER" id="PTHR42720:SF1">
    <property type="entry name" value="GLYCEROL 3-PHOSPHATE OXIDASE"/>
    <property type="match status" value="1"/>
</dbReference>
<comment type="caution">
    <text evidence="2">The sequence shown here is derived from an EMBL/GenBank/DDBJ whole genome shotgun (WGS) entry which is preliminary data.</text>
</comment>
<dbReference type="AlphaFoldDB" id="A0AAW3WHS8"/>
<organism evidence="2 3">
    <name type="scientific">Clostridium beijerinckii</name>
    <name type="common">Clostridium MP</name>
    <dbReference type="NCBI Taxonomy" id="1520"/>
    <lineage>
        <taxon>Bacteria</taxon>
        <taxon>Bacillati</taxon>
        <taxon>Bacillota</taxon>
        <taxon>Clostridia</taxon>
        <taxon>Eubacteriales</taxon>
        <taxon>Clostridiaceae</taxon>
        <taxon>Clostridium</taxon>
    </lineage>
</organism>
<reference evidence="2" key="1">
    <citation type="submission" date="2020-04" db="EMBL/GenBank/DDBJ databases">
        <authorList>
            <person name="Brown S."/>
        </authorList>
    </citation>
    <scope>NUCLEOTIDE SEQUENCE</scope>
    <source>
        <strain evidence="2">DJ015</strain>
    </source>
</reference>
<protein>
    <submittedName>
        <fullName evidence="2">NAD(P)/FAD-dependent oxidoreductase</fullName>
    </submittedName>
</protein>
<dbReference type="InterPro" id="IPR006076">
    <property type="entry name" value="FAD-dep_OxRdtase"/>
</dbReference>
<reference evidence="2" key="2">
    <citation type="journal article" date="2022" name="Nat. Biotechnol.">
        <title>Carbon-negative production of acetone and isopropanol by gas fermentation at industrial pilot scale.</title>
        <authorList>
            <person name="Liew F.E."/>
            <person name="Nogle R."/>
            <person name="Abdalla T."/>
            <person name="Rasor B.J."/>
            <person name="Canter C."/>
            <person name="Jensen R.O."/>
            <person name="Wang L."/>
            <person name="Strutz J."/>
            <person name="Chirania P."/>
            <person name="De Tissera S."/>
            <person name="Mueller A.P."/>
            <person name="Ruan Z."/>
            <person name="Gao A."/>
            <person name="Tran L."/>
            <person name="Engle N.L."/>
            <person name="Bromley J.C."/>
            <person name="Daniell J."/>
            <person name="Conrado R."/>
            <person name="Tschaplinski T.J."/>
            <person name="Giannone R.J."/>
            <person name="Hettich R.L."/>
            <person name="Karim A.S."/>
            <person name="Simpson S.D."/>
            <person name="Brown S.D."/>
            <person name="Leang C."/>
            <person name="Jewett M.C."/>
            <person name="Kopke M."/>
        </authorList>
    </citation>
    <scope>NUCLEOTIDE SEQUENCE</scope>
    <source>
        <strain evidence="2">DJ015</strain>
    </source>
</reference>
<sequence length="353" mass="38222">MYDVAIIGAGVLGNSIFRELTKYNLKVVVLEKENDVSMGTSKANSAIVHAGYDPKEGTLMAKYNVAGNEMFEDLCKELSVPFKRNGSLILAFDEEDMQTVKELYENGCKIGVKGLKILSKAEVLEMEPNLNEEIKGALYAATGGIVGPFEYTIALAENAVQNGGEIKLKKEVVSIEKGDTFRITTQDGEVIEAKYVINAAGLYADKIHNLICKESFKIIPRSGEYFIMDKSQGNVVNHTIFQCPSKLGKGVLVTPTVHGNLLIGPDARDIDDKEDLGTVGEGLDSIRETSMRTTTKVNFRESIRNFAGLRANPDTGDFIVEENDGVKGFIDVAGMKSPGLSSAPAIALGVVDI</sequence>
<dbReference type="Proteomes" id="UP001194098">
    <property type="component" value="Unassembled WGS sequence"/>
</dbReference>